<keyword evidence="4" id="KW-0547">Nucleotide-binding</keyword>
<dbReference type="InterPro" id="IPR013221">
    <property type="entry name" value="Mur_ligase_cen"/>
</dbReference>
<dbReference type="InterPro" id="IPR001645">
    <property type="entry name" value="Folylpolyglutamate_synth"/>
</dbReference>
<dbReference type="PROSITE" id="PS01011">
    <property type="entry name" value="FOLYLPOLYGLU_SYNT_1"/>
    <property type="match status" value="1"/>
</dbReference>
<sequence length="412" mass="45126">MSINLGLERITKLLASFGHPQDTYPVIHVAGTNGKGSVCAFISTVLSITPSVSHDGTLRVGRFTSPFLREPRDSICVNGVATSAELYKEMQELIDVECEKIFGSIRSTWPSSFEKLTATAFLIFQREKVDVAVIEVGLGGTLDATNVISRPILCIFTSIGLDHVEFLGNDVSSIAAHKAGITKEGALVVIGPQKYEEAKNIFLEKAKQMRVERVHVVTQMAKRNKEEGTHYEMDTLDGGGKIQFTIPLLGPCGVENGTTAVTSLLLLSSHIDAFSKLTHDILSRGMADTRKGEQVKMLIDGAHNVDGAVHLAHLVEQLRVEGGREGRERKVHWIYGCTKGKKMKDILNLLIKPGDHVTTTPFPAPVDMPWIQSYTNAEVREVLEAEYRHDITTQLVDSVSDAIDDLPVCPSL</sequence>
<dbReference type="InterPro" id="IPR036565">
    <property type="entry name" value="Mur-like_cat_sf"/>
</dbReference>
<dbReference type="GO" id="GO:0008841">
    <property type="term" value="F:dihydrofolate synthase activity"/>
    <property type="evidence" value="ECO:0007669"/>
    <property type="project" value="TreeGrafter"/>
</dbReference>
<dbReference type="STRING" id="1890364.A0A2P6N8Y6"/>
<evidence type="ECO:0000256" key="3">
    <source>
        <dbReference type="ARBA" id="ARBA00022723"/>
    </source>
</evidence>
<keyword evidence="5" id="KW-0067">ATP-binding</keyword>
<dbReference type="AlphaFoldDB" id="A0A2P6N8Y6"/>
<dbReference type="SUPFAM" id="SSF53244">
    <property type="entry name" value="MurD-like peptide ligases, peptide-binding domain"/>
    <property type="match status" value="1"/>
</dbReference>
<comment type="caution">
    <text evidence="8">The sequence shown here is derived from an EMBL/GenBank/DDBJ whole genome shotgun (WGS) entry which is preliminary data.</text>
</comment>
<protein>
    <recommendedName>
        <fullName evidence="7">Mur ligase central domain-containing protein</fullName>
    </recommendedName>
</protein>
<dbReference type="NCBIfam" id="TIGR01499">
    <property type="entry name" value="folC"/>
    <property type="match status" value="1"/>
</dbReference>
<feature type="domain" description="Mur ligase central" evidence="7">
    <location>
        <begin position="78"/>
        <end position="262"/>
    </location>
</feature>
<keyword evidence="2" id="KW-0436">Ligase</keyword>
<evidence type="ECO:0000256" key="4">
    <source>
        <dbReference type="ARBA" id="ARBA00022741"/>
    </source>
</evidence>
<dbReference type="Proteomes" id="UP000241769">
    <property type="component" value="Unassembled WGS sequence"/>
</dbReference>
<dbReference type="Gene3D" id="3.40.1190.10">
    <property type="entry name" value="Mur-like, catalytic domain"/>
    <property type="match status" value="1"/>
</dbReference>
<dbReference type="PROSITE" id="PS01012">
    <property type="entry name" value="FOLYLPOLYGLU_SYNT_2"/>
    <property type="match status" value="1"/>
</dbReference>
<keyword evidence="9" id="KW-1185">Reference proteome</keyword>
<dbReference type="GO" id="GO:0005524">
    <property type="term" value="F:ATP binding"/>
    <property type="evidence" value="ECO:0007669"/>
    <property type="project" value="UniProtKB-KW"/>
</dbReference>
<evidence type="ECO:0000256" key="2">
    <source>
        <dbReference type="ARBA" id="ARBA00022598"/>
    </source>
</evidence>
<dbReference type="GO" id="GO:0004326">
    <property type="term" value="F:tetrahydrofolylpolyglutamate synthase activity"/>
    <property type="evidence" value="ECO:0007669"/>
    <property type="project" value="InterPro"/>
</dbReference>
<dbReference type="Gene3D" id="3.90.190.20">
    <property type="entry name" value="Mur ligase, C-terminal domain"/>
    <property type="match status" value="1"/>
</dbReference>
<dbReference type="GO" id="GO:0046872">
    <property type="term" value="F:metal ion binding"/>
    <property type="evidence" value="ECO:0007669"/>
    <property type="project" value="UniProtKB-KW"/>
</dbReference>
<dbReference type="PANTHER" id="PTHR11136">
    <property type="entry name" value="FOLYLPOLYGLUTAMATE SYNTHASE-RELATED"/>
    <property type="match status" value="1"/>
</dbReference>
<keyword evidence="3" id="KW-0479">Metal-binding</keyword>
<name>A0A2P6N8Y6_9EUKA</name>
<dbReference type="GO" id="GO:0005739">
    <property type="term" value="C:mitochondrion"/>
    <property type="evidence" value="ECO:0007669"/>
    <property type="project" value="TreeGrafter"/>
</dbReference>
<proteinExistence type="inferred from homology"/>
<organism evidence="8 9">
    <name type="scientific">Planoprotostelium fungivorum</name>
    <dbReference type="NCBI Taxonomy" id="1890364"/>
    <lineage>
        <taxon>Eukaryota</taxon>
        <taxon>Amoebozoa</taxon>
        <taxon>Evosea</taxon>
        <taxon>Variosea</taxon>
        <taxon>Cavosteliida</taxon>
        <taxon>Cavosteliaceae</taxon>
        <taxon>Planoprotostelium</taxon>
    </lineage>
</organism>
<dbReference type="InParanoid" id="A0A2P6N8Y6"/>
<dbReference type="InterPro" id="IPR036615">
    <property type="entry name" value="Mur_ligase_C_dom_sf"/>
</dbReference>
<dbReference type="OrthoDB" id="5212574at2759"/>
<dbReference type="Pfam" id="PF08245">
    <property type="entry name" value="Mur_ligase_M"/>
    <property type="match status" value="1"/>
</dbReference>
<keyword evidence="6" id="KW-0460">Magnesium</keyword>
<evidence type="ECO:0000256" key="5">
    <source>
        <dbReference type="ARBA" id="ARBA00022840"/>
    </source>
</evidence>
<evidence type="ECO:0000259" key="7">
    <source>
        <dbReference type="Pfam" id="PF08245"/>
    </source>
</evidence>
<evidence type="ECO:0000313" key="8">
    <source>
        <dbReference type="EMBL" id="PRP80400.1"/>
    </source>
</evidence>
<dbReference type="GO" id="GO:0005829">
    <property type="term" value="C:cytosol"/>
    <property type="evidence" value="ECO:0007669"/>
    <property type="project" value="TreeGrafter"/>
</dbReference>
<dbReference type="InterPro" id="IPR018109">
    <property type="entry name" value="Folylpolyglutamate_synth_CS"/>
</dbReference>
<comment type="similarity">
    <text evidence="1">Belongs to the folylpolyglutamate synthase family.</text>
</comment>
<evidence type="ECO:0000313" key="9">
    <source>
        <dbReference type="Proteomes" id="UP000241769"/>
    </source>
</evidence>
<dbReference type="PIRSF" id="PIRSF001563">
    <property type="entry name" value="Folylpolyglu_synth"/>
    <property type="match status" value="1"/>
</dbReference>
<dbReference type="EMBL" id="MDYQ01000150">
    <property type="protein sequence ID" value="PRP80400.1"/>
    <property type="molecule type" value="Genomic_DNA"/>
</dbReference>
<dbReference type="PANTHER" id="PTHR11136:SF0">
    <property type="entry name" value="DIHYDROFOLATE SYNTHETASE-RELATED"/>
    <property type="match status" value="1"/>
</dbReference>
<accession>A0A2P6N8Y6</accession>
<evidence type="ECO:0000256" key="1">
    <source>
        <dbReference type="ARBA" id="ARBA00008276"/>
    </source>
</evidence>
<gene>
    <name evidence="8" type="ORF">PROFUN_11946</name>
</gene>
<evidence type="ECO:0000256" key="6">
    <source>
        <dbReference type="ARBA" id="ARBA00022842"/>
    </source>
</evidence>
<dbReference type="SUPFAM" id="SSF53623">
    <property type="entry name" value="MurD-like peptide ligases, catalytic domain"/>
    <property type="match status" value="1"/>
</dbReference>
<reference evidence="8 9" key="1">
    <citation type="journal article" date="2018" name="Genome Biol. Evol.">
        <title>Multiple Roots of Fruiting Body Formation in Amoebozoa.</title>
        <authorList>
            <person name="Hillmann F."/>
            <person name="Forbes G."/>
            <person name="Novohradska S."/>
            <person name="Ferling I."/>
            <person name="Riege K."/>
            <person name="Groth M."/>
            <person name="Westermann M."/>
            <person name="Marz M."/>
            <person name="Spaller T."/>
            <person name="Winckler T."/>
            <person name="Schaap P."/>
            <person name="Glockner G."/>
        </authorList>
    </citation>
    <scope>NUCLEOTIDE SEQUENCE [LARGE SCALE GENOMIC DNA]</scope>
    <source>
        <strain evidence="8 9">Jena</strain>
    </source>
</reference>